<evidence type="ECO:0000256" key="1">
    <source>
        <dbReference type="SAM" id="Phobius"/>
    </source>
</evidence>
<reference evidence="4" key="2">
    <citation type="submission" date="2025-08" db="UniProtKB">
        <authorList>
            <consortium name="RefSeq"/>
        </authorList>
    </citation>
    <scope>IDENTIFICATION</scope>
    <source>
        <strain evidence="4">S238N-H82</strain>
        <tissue evidence="4">Testes</tissue>
    </source>
</reference>
<dbReference type="AlphaFoldDB" id="A0A9J7MEK3"/>
<dbReference type="RefSeq" id="XP_035699824.1">
    <property type="nucleotide sequence ID" value="XM_035843931.1"/>
</dbReference>
<name>A0A9J7MEK3_BRAFL</name>
<evidence type="ECO:0000256" key="2">
    <source>
        <dbReference type="SAM" id="SignalP"/>
    </source>
</evidence>
<dbReference type="OMA" id="PADPRIC"/>
<keyword evidence="3" id="KW-1185">Reference proteome</keyword>
<evidence type="ECO:0000313" key="3">
    <source>
        <dbReference type="Proteomes" id="UP000001554"/>
    </source>
</evidence>
<evidence type="ECO:0000313" key="4">
    <source>
        <dbReference type="RefSeq" id="XP_035699824.1"/>
    </source>
</evidence>
<protein>
    <submittedName>
        <fullName evidence="4">Uncharacterized protein LOC118432377</fullName>
    </submittedName>
</protein>
<feature type="transmembrane region" description="Helical" evidence="1">
    <location>
        <begin position="421"/>
        <end position="440"/>
    </location>
</feature>
<sequence length="442" mass="50315">METRTWLFLTTLSLLAVTSHQDRPTSRPDVSGLDRANMTFVEYWTRLRQCETNLVQSMCQNPGTTVQQCSSGHIAADFSQCVRSLLFDWNCNNSCDPAEVNVLVEQTMAQSFVFNDSDNCAGYGGDFVQRDPPEFLAGCSADFPAQVTAYCYTPFLDKWQDNPADPTLCRQYAYTKECWHQLTSTLCNYDDPVIDWLDPQWDDFNPFMEHCPCDAAPQTDVSERPAIEVIPVFDVGSCNYVEWLETYRLCEDKLVSSMCHNPDTTLQQCATGEISSTFTTCARQSFHTCFSGTGVPEEQVQQQVDARMSDPMLSNTTWFCQLYGLDFALPWEIYGPRCNFKFTERNTACLQPLLDIWRENPADPRICRDFRIMKDCWHRNINQNCLLDVGLKAITDWFDSQFDDYNPFVQCPCVLDTSPAVMVQGTTCAVLIAALLMLIITI</sequence>
<keyword evidence="1" id="KW-0472">Membrane</keyword>
<feature type="chain" id="PRO_5039917917" evidence="2">
    <location>
        <begin position="22"/>
        <end position="442"/>
    </location>
</feature>
<dbReference type="GeneID" id="118432377"/>
<keyword evidence="1" id="KW-0812">Transmembrane</keyword>
<reference evidence="3" key="1">
    <citation type="journal article" date="2020" name="Nat. Ecol. Evol.">
        <title>Deeply conserved synteny resolves early events in vertebrate evolution.</title>
        <authorList>
            <person name="Simakov O."/>
            <person name="Marletaz F."/>
            <person name="Yue J.X."/>
            <person name="O'Connell B."/>
            <person name="Jenkins J."/>
            <person name="Brandt A."/>
            <person name="Calef R."/>
            <person name="Tung C.H."/>
            <person name="Huang T.K."/>
            <person name="Schmutz J."/>
            <person name="Satoh N."/>
            <person name="Yu J.K."/>
            <person name="Putnam N.H."/>
            <person name="Green R.E."/>
            <person name="Rokhsar D.S."/>
        </authorList>
    </citation>
    <scope>NUCLEOTIDE SEQUENCE [LARGE SCALE GENOMIC DNA]</scope>
    <source>
        <strain evidence="3">S238N-H82</strain>
    </source>
</reference>
<dbReference type="OrthoDB" id="9979011at2759"/>
<proteinExistence type="predicted"/>
<keyword evidence="1" id="KW-1133">Transmembrane helix</keyword>
<dbReference type="KEGG" id="bfo:118432377"/>
<gene>
    <name evidence="4" type="primary">LOC118432377</name>
</gene>
<feature type="signal peptide" evidence="2">
    <location>
        <begin position="1"/>
        <end position="21"/>
    </location>
</feature>
<accession>A0A9J7MEK3</accession>
<organism evidence="3 4">
    <name type="scientific">Branchiostoma floridae</name>
    <name type="common">Florida lancelet</name>
    <name type="synonym">Amphioxus</name>
    <dbReference type="NCBI Taxonomy" id="7739"/>
    <lineage>
        <taxon>Eukaryota</taxon>
        <taxon>Metazoa</taxon>
        <taxon>Chordata</taxon>
        <taxon>Cephalochordata</taxon>
        <taxon>Leptocardii</taxon>
        <taxon>Amphioxiformes</taxon>
        <taxon>Branchiostomatidae</taxon>
        <taxon>Branchiostoma</taxon>
    </lineage>
</organism>
<dbReference type="Proteomes" id="UP000001554">
    <property type="component" value="Chromosome 15"/>
</dbReference>
<keyword evidence="2" id="KW-0732">Signal</keyword>